<dbReference type="Gene3D" id="3.40.50.720">
    <property type="entry name" value="NAD(P)-binding Rossmann-like Domain"/>
    <property type="match status" value="1"/>
</dbReference>
<dbReference type="EMBL" id="PVTI01000001">
    <property type="protein sequence ID" value="PRY63846.1"/>
    <property type="molecule type" value="Genomic_DNA"/>
</dbReference>
<gene>
    <name evidence="4" type="ORF">BCF74_101253</name>
</gene>
<dbReference type="Pfam" id="PF00106">
    <property type="entry name" value="adh_short"/>
    <property type="match status" value="1"/>
</dbReference>
<proteinExistence type="inferred from homology"/>
<keyword evidence="5" id="KW-1185">Reference proteome</keyword>
<evidence type="ECO:0000256" key="3">
    <source>
        <dbReference type="SAM" id="MobiDB-lite"/>
    </source>
</evidence>
<dbReference type="PANTHER" id="PTHR42760">
    <property type="entry name" value="SHORT-CHAIN DEHYDROGENASES/REDUCTASES FAMILY MEMBER"/>
    <property type="match status" value="1"/>
</dbReference>
<dbReference type="FunFam" id="3.40.50.720:FF:000084">
    <property type="entry name" value="Short-chain dehydrogenase reductase"/>
    <property type="match status" value="1"/>
</dbReference>
<evidence type="ECO:0000313" key="4">
    <source>
        <dbReference type="EMBL" id="PRY63846.1"/>
    </source>
</evidence>
<dbReference type="AlphaFoldDB" id="A0A2T0V107"/>
<dbReference type="InterPro" id="IPR020904">
    <property type="entry name" value="Sc_DH/Rdtase_CS"/>
</dbReference>
<name>A0A2T0V107_9MICO</name>
<protein>
    <submittedName>
        <fullName evidence="4">NAD(P)-dependent dehydrogenase (Short-subunit alcohol dehydrogenase family)</fullName>
    </submittedName>
</protein>
<feature type="compositionally biased region" description="Low complexity" evidence="3">
    <location>
        <begin position="123"/>
        <end position="138"/>
    </location>
</feature>
<organism evidence="4 5">
    <name type="scientific">Knoellia remsis</name>
    <dbReference type="NCBI Taxonomy" id="407159"/>
    <lineage>
        <taxon>Bacteria</taxon>
        <taxon>Bacillati</taxon>
        <taxon>Actinomycetota</taxon>
        <taxon>Actinomycetes</taxon>
        <taxon>Micrococcales</taxon>
        <taxon>Intrasporangiaceae</taxon>
        <taxon>Knoellia</taxon>
    </lineage>
</organism>
<dbReference type="Pfam" id="PF13561">
    <property type="entry name" value="adh_short_C2"/>
    <property type="match status" value="1"/>
</dbReference>
<comment type="similarity">
    <text evidence="1">Belongs to the short-chain dehydrogenases/reductases (SDR) family.</text>
</comment>
<dbReference type="InterPro" id="IPR002347">
    <property type="entry name" value="SDR_fam"/>
</dbReference>
<dbReference type="PROSITE" id="PS00061">
    <property type="entry name" value="ADH_SHORT"/>
    <property type="match status" value="1"/>
</dbReference>
<evidence type="ECO:0000256" key="2">
    <source>
        <dbReference type="ARBA" id="ARBA00023002"/>
    </source>
</evidence>
<dbReference type="PRINTS" id="PR00081">
    <property type="entry name" value="GDHRDH"/>
</dbReference>
<accession>A0A2T0V107</accession>
<evidence type="ECO:0000313" key="5">
    <source>
        <dbReference type="Proteomes" id="UP000237822"/>
    </source>
</evidence>
<dbReference type="SUPFAM" id="SSF51735">
    <property type="entry name" value="NAD(P)-binding Rossmann-fold domains"/>
    <property type="match status" value="1"/>
</dbReference>
<dbReference type="Proteomes" id="UP000237822">
    <property type="component" value="Unassembled WGS sequence"/>
</dbReference>
<feature type="region of interest" description="Disordered" evidence="3">
    <location>
        <begin position="120"/>
        <end position="139"/>
    </location>
</feature>
<dbReference type="CDD" id="cd05233">
    <property type="entry name" value="SDR_c"/>
    <property type="match status" value="1"/>
</dbReference>
<sequence>MSRSVIVTGAARGIGRAVVDLLSADGVNVVGVDREDAPRDLCNDSRSTWVAGDVTNPAVMRAAMSSATARGPLTGLVVSAALQSWWSVLELDETRWRDTLDVNLVAPALWARAVATTVRSSRGDTAGTSATGASAGPGAPRGPGAFGAAIVLISSVHAQVAGTGGAAYSASKAGLEALARSLAVELGPDGIRTNVVAPGFIAVERNAARHASEQDLAQRAAENPLGRVGRPEDVAEVVRFLLDDRARHVNGAVVPVDGGQLAGLGPYDA</sequence>
<dbReference type="InterPro" id="IPR036291">
    <property type="entry name" value="NAD(P)-bd_dom_sf"/>
</dbReference>
<evidence type="ECO:0000256" key="1">
    <source>
        <dbReference type="ARBA" id="ARBA00006484"/>
    </source>
</evidence>
<dbReference type="PANTHER" id="PTHR42760:SF133">
    <property type="entry name" value="3-OXOACYL-[ACYL-CARRIER-PROTEIN] REDUCTASE"/>
    <property type="match status" value="1"/>
</dbReference>
<dbReference type="GO" id="GO:0016616">
    <property type="term" value="F:oxidoreductase activity, acting on the CH-OH group of donors, NAD or NADP as acceptor"/>
    <property type="evidence" value="ECO:0007669"/>
    <property type="project" value="TreeGrafter"/>
</dbReference>
<comment type="caution">
    <text evidence="4">The sequence shown here is derived from an EMBL/GenBank/DDBJ whole genome shotgun (WGS) entry which is preliminary data.</text>
</comment>
<dbReference type="RefSeq" id="WP_170070088.1">
    <property type="nucleotide sequence ID" value="NZ_PVTI01000001.1"/>
</dbReference>
<reference evidence="4 5" key="1">
    <citation type="submission" date="2018-03" db="EMBL/GenBank/DDBJ databases">
        <title>Genomic Encyclopedia of Archaeal and Bacterial Type Strains, Phase II (KMG-II): from individual species to whole genera.</title>
        <authorList>
            <person name="Goeker M."/>
        </authorList>
    </citation>
    <scope>NUCLEOTIDE SEQUENCE [LARGE SCALE GENOMIC DNA]</scope>
    <source>
        <strain evidence="4 5">ATCC BAA-1496</strain>
    </source>
</reference>
<keyword evidence="2" id="KW-0560">Oxidoreductase</keyword>